<keyword evidence="2" id="KW-1185">Reference proteome</keyword>
<dbReference type="EMBL" id="JAIWYP010000011">
    <property type="protein sequence ID" value="KAH3739288.1"/>
    <property type="molecule type" value="Genomic_DNA"/>
</dbReference>
<comment type="caution">
    <text evidence="1">The sequence shown here is derived from an EMBL/GenBank/DDBJ whole genome shotgun (WGS) entry which is preliminary data.</text>
</comment>
<dbReference type="Proteomes" id="UP000828390">
    <property type="component" value="Unassembled WGS sequence"/>
</dbReference>
<reference evidence="1" key="1">
    <citation type="journal article" date="2019" name="bioRxiv">
        <title>The Genome of the Zebra Mussel, Dreissena polymorpha: A Resource for Invasive Species Research.</title>
        <authorList>
            <person name="McCartney M.A."/>
            <person name="Auch B."/>
            <person name="Kono T."/>
            <person name="Mallez S."/>
            <person name="Zhang Y."/>
            <person name="Obille A."/>
            <person name="Becker A."/>
            <person name="Abrahante J.E."/>
            <person name="Garbe J."/>
            <person name="Badalamenti J.P."/>
            <person name="Herman A."/>
            <person name="Mangelson H."/>
            <person name="Liachko I."/>
            <person name="Sullivan S."/>
            <person name="Sone E.D."/>
            <person name="Koren S."/>
            <person name="Silverstein K.A.T."/>
            <person name="Beckman K.B."/>
            <person name="Gohl D.M."/>
        </authorList>
    </citation>
    <scope>NUCLEOTIDE SEQUENCE</scope>
    <source>
        <strain evidence="1">Duluth1</strain>
        <tissue evidence="1">Whole animal</tissue>
    </source>
</reference>
<dbReference type="AlphaFoldDB" id="A0A9D4D595"/>
<protein>
    <submittedName>
        <fullName evidence="1">Uncharacterized protein</fullName>
    </submittedName>
</protein>
<gene>
    <name evidence="1" type="ORF">DPMN_045938</name>
</gene>
<sequence length="87" mass="9676">MQKQLKHNLKHETQTIITLELFVTYPSGQYEFGAQHSAGTPTSTWFQPNNVRSRPSVSVCGSPSSFVRVSPPIRPCSVGRPSNMTQE</sequence>
<evidence type="ECO:0000313" key="1">
    <source>
        <dbReference type="EMBL" id="KAH3739288.1"/>
    </source>
</evidence>
<evidence type="ECO:0000313" key="2">
    <source>
        <dbReference type="Proteomes" id="UP000828390"/>
    </source>
</evidence>
<name>A0A9D4D595_DREPO</name>
<organism evidence="1 2">
    <name type="scientific">Dreissena polymorpha</name>
    <name type="common">Zebra mussel</name>
    <name type="synonym">Mytilus polymorpha</name>
    <dbReference type="NCBI Taxonomy" id="45954"/>
    <lineage>
        <taxon>Eukaryota</taxon>
        <taxon>Metazoa</taxon>
        <taxon>Spiralia</taxon>
        <taxon>Lophotrochozoa</taxon>
        <taxon>Mollusca</taxon>
        <taxon>Bivalvia</taxon>
        <taxon>Autobranchia</taxon>
        <taxon>Heteroconchia</taxon>
        <taxon>Euheterodonta</taxon>
        <taxon>Imparidentia</taxon>
        <taxon>Neoheterodontei</taxon>
        <taxon>Myida</taxon>
        <taxon>Dreissenoidea</taxon>
        <taxon>Dreissenidae</taxon>
        <taxon>Dreissena</taxon>
    </lineage>
</organism>
<reference evidence="1" key="2">
    <citation type="submission" date="2020-11" db="EMBL/GenBank/DDBJ databases">
        <authorList>
            <person name="McCartney M.A."/>
            <person name="Auch B."/>
            <person name="Kono T."/>
            <person name="Mallez S."/>
            <person name="Becker A."/>
            <person name="Gohl D.M."/>
            <person name="Silverstein K.A.T."/>
            <person name="Koren S."/>
            <person name="Bechman K.B."/>
            <person name="Herman A."/>
            <person name="Abrahante J.E."/>
            <person name="Garbe J."/>
        </authorList>
    </citation>
    <scope>NUCLEOTIDE SEQUENCE</scope>
    <source>
        <strain evidence="1">Duluth1</strain>
        <tissue evidence="1">Whole animal</tissue>
    </source>
</reference>
<proteinExistence type="predicted"/>
<accession>A0A9D4D595</accession>